<dbReference type="EMBL" id="JACRSS010000006">
    <property type="protein sequence ID" value="MBC8539324.1"/>
    <property type="molecule type" value="Genomic_DNA"/>
</dbReference>
<gene>
    <name evidence="3" type="ORF">H8693_10340</name>
</gene>
<reference evidence="3" key="1">
    <citation type="submission" date="2020-08" db="EMBL/GenBank/DDBJ databases">
        <title>Genome public.</title>
        <authorList>
            <person name="Liu C."/>
            <person name="Sun Q."/>
        </authorList>
    </citation>
    <scope>NUCLEOTIDE SEQUENCE</scope>
    <source>
        <strain evidence="3">NSJ-63</strain>
    </source>
</reference>
<dbReference type="AlphaFoldDB" id="A0A926DLB4"/>
<dbReference type="Gene3D" id="3.30.1180.10">
    <property type="match status" value="1"/>
</dbReference>
<evidence type="ECO:0000313" key="4">
    <source>
        <dbReference type="Proteomes" id="UP000617951"/>
    </source>
</evidence>
<proteinExistence type="predicted"/>
<dbReference type="Gene3D" id="2.20.28.50">
    <property type="entry name" value="degv family protein"/>
    <property type="match status" value="1"/>
</dbReference>
<protein>
    <submittedName>
        <fullName evidence="3">DegV family protein</fullName>
    </submittedName>
</protein>
<sequence length="289" mass="32378">MSDYIISTSSTTDLPESYIKEHGILCLPFSFIISDEQYEDNFGNSMPAPVFYNRLRNGEMSRTSLINADAFEKAFREILESGRDILHIEFSSALSGSLQNARTVAEKLNPLYENKIIVVDSLCASLGLGLLVDYAVRMKEEGKSIDEAAGWVEENKLHIIHWFTVDDLNFLKRGGRVSGVSAFLGTMLKIKPIMDVDDQGRLIPHFKVRGRRKAITGMFEKMKEDILHPEGQRVFISHGDCLKDAEFLAGLIKDEFAIDSVLINYVGPVIGSHSGPGTLALFYYGKQRF</sequence>
<evidence type="ECO:0000313" key="3">
    <source>
        <dbReference type="EMBL" id="MBC8539324.1"/>
    </source>
</evidence>
<keyword evidence="4" id="KW-1185">Reference proteome</keyword>
<dbReference type="InterPro" id="IPR050270">
    <property type="entry name" value="DegV_domain_contain"/>
</dbReference>
<dbReference type="PROSITE" id="PS51482">
    <property type="entry name" value="DEGV"/>
    <property type="match status" value="1"/>
</dbReference>
<evidence type="ECO:0000256" key="1">
    <source>
        <dbReference type="ARBA" id="ARBA00003238"/>
    </source>
</evidence>
<evidence type="ECO:0000256" key="2">
    <source>
        <dbReference type="ARBA" id="ARBA00023121"/>
    </source>
</evidence>
<dbReference type="NCBIfam" id="TIGR00762">
    <property type="entry name" value="DegV"/>
    <property type="match status" value="1"/>
</dbReference>
<dbReference type="GO" id="GO:0008289">
    <property type="term" value="F:lipid binding"/>
    <property type="evidence" value="ECO:0007669"/>
    <property type="project" value="UniProtKB-KW"/>
</dbReference>
<dbReference type="Pfam" id="PF02645">
    <property type="entry name" value="DegV"/>
    <property type="match status" value="1"/>
</dbReference>
<dbReference type="RefSeq" id="WP_249280909.1">
    <property type="nucleotide sequence ID" value="NZ_JACRSS010000006.1"/>
</dbReference>
<dbReference type="Gene3D" id="3.40.50.10440">
    <property type="entry name" value="Dihydroxyacetone kinase, domain 1"/>
    <property type="match status" value="1"/>
</dbReference>
<dbReference type="InterPro" id="IPR003797">
    <property type="entry name" value="DegV"/>
</dbReference>
<keyword evidence="2" id="KW-0446">Lipid-binding</keyword>
<accession>A0A926DLB4</accession>
<name>A0A926DLB4_9FIRM</name>
<comment type="function">
    <text evidence="1">May bind long-chain fatty acids, such as palmitate, and may play a role in lipid transport or fatty acid metabolism.</text>
</comment>
<dbReference type="PANTHER" id="PTHR33434:SF3">
    <property type="entry name" value="DEGV DOMAIN-CONTAINING PROTEIN YITS"/>
    <property type="match status" value="1"/>
</dbReference>
<comment type="caution">
    <text evidence="3">The sequence shown here is derived from an EMBL/GenBank/DDBJ whole genome shotgun (WGS) entry which is preliminary data.</text>
</comment>
<organism evidence="3 4">
    <name type="scientific">Guopingia tenuis</name>
    <dbReference type="NCBI Taxonomy" id="2763656"/>
    <lineage>
        <taxon>Bacteria</taxon>
        <taxon>Bacillati</taxon>
        <taxon>Bacillota</taxon>
        <taxon>Clostridia</taxon>
        <taxon>Christensenellales</taxon>
        <taxon>Christensenellaceae</taxon>
        <taxon>Guopingia</taxon>
    </lineage>
</organism>
<dbReference type="Proteomes" id="UP000617951">
    <property type="component" value="Unassembled WGS sequence"/>
</dbReference>
<dbReference type="SUPFAM" id="SSF82549">
    <property type="entry name" value="DAK1/DegV-like"/>
    <property type="match status" value="1"/>
</dbReference>
<dbReference type="PANTHER" id="PTHR33434">
    <property type="entry name" value="DEGV DOMAIN-CONTAINING PROTEIN DR_1986-RELATED"/>
    <property type="match status" value="1"/>
</dbReference>
<dbReference type="InterPro" id="IPR043168">
    <property type="entry name" value="DegV_C"/>
</dbReference>